<evidence type="ECO:0000313" key="1">
    <source>
        <dbReference type="EMBL" id="SDC43701.1"/>
    </source>
</evidence>
<dbReference type="EMBL" id="FMZF01000002">
    <property type="protein sequence ID" value="SDC43701.1"/>
    <property type="molecule type" value="Genomic_DNA"/>
</dbReference>
<proteinExistence type="predicted"/>
<evidence type="ECO:0000313" key="2">
    <source>
        <dbReference type="Proteomes" id="UP000199416"/>
    </source>
</evidence>
<protein>
    <recommendedName>
        <fullName evidence="3">Excreted virulence factor EspC, type VII ESX diderm</fullName>
    </recommendedName>
</protein>
<evidence type="ECO:0008006" key="3">
    <source>
        <dbReference type="Google" id="ProtNLM"/>
    </source>
</evidence>
<dbReference type="AlphaFoldDB" id="A0A1G6LKH4"/>
<dbReference type="Proteomes" id="UP000199416">
    <property type="component" value="Unassembled WGS sequence"/>
</dbReference>
<reference evidence="2" key="1">
    <citation type="submission" date="2016-10" db="EMBL/GenBank/DDBJ databases">
        <authorList>
            <person name="Varghese N."/>
            <person name="Submissions S."/>
        </authorList>
    </citation>
    <scope>NUCLEOTIDE SEQUENCE [LARGE SCALE GENOMIC DNA]</scope>
    <source>
        <strain evidence="2">DSM 45421</strain>
    </source>
</reference>
<keyword evidence="2" id="KW-1185">Reference proteome</keyword>
<dbReference type="OrthoDB" id="5195985at2"/>
<name>A0A1G6LKH4_9ACTN</name>
<organism evidence="1 2">
    <name type="scientific">Geodermatophilus telluris</name>
    <dbReference type="NCBI Taxonomy" id="1190417"/>
    <lineage>
        <taxon>Bacteria</taxon>
        <taxon>Bacillati</taxon>
        <taxon>Actinomycetota</taxon>
        <taxon>Actinomycetes</taxon>
        <taxon>Geodermatophilales</taxon>
        <taxon>Geodermatophilaceae</taxon>
        <taxon>Geodermatophilus</taxon>
    </lineage>
</organism>
<dbReference type="RefSeq" id="WP_091364681.1">
    <property type="nucleotide sequence ID" value="NZ_FMZF01000002.1"/>
</dbReference>
<sequence>MEIAVQLDAVQALGAELTALAAELSGDADLCRSTAGSLATATPGEVAEHAGATGQAWVTLVDAVVAGADAAGRTLLAAVHAYRLLDAAVSDRLLAQRAAPVAAATA</sequence>
<gene>
    <name evidence="1" type="ORF">SAMN05660690_1435</name>
</gene>
<accession>A0A1G6LKH4</accession>
<dbReference type="STRING" id="1190417.SAMN05660690_1435"/>